<comment type="similarity">
    <text evidence="1">Belongs to the 3-oxoacid CoA-transferase subunit B family.</text>
</comment>
<dbReference type="Gene3D" id="3.30.30.40">
    <property type="match status" value="1"/>
</dbReference>
<comment type="caution">
    <text evidence="2">The sequence shown here is derived from an EMBL/GenBank/DDBJ whole genome shotgun (WGS) entry which is preliminary data.</text>
</comment>
<keyword evidence="3" id="KW-1185">Reference proteome</keyword>
<sequence>MLWSGLSPEEARSFLVNKDKSKKDKRMGLSEAINAFVQDGHTLGLAGFVNSRQPVAAVHEIIRQGRKNLTLAFHSAGLSAEYLAGAMALDENRFSIKRFEFAYWGIELFGISSMLRYLSENGKVELEDWSNFNMSARFKAGAMGLPFIPCRSPMGSDVLRANRSKIIDCPFTGSPVAVVPACHPNVALIHVQEADIYGNCRIEGPLFTCPEIALASAHTIVTCERLVEHDEMTREPNLINIPFFAVDAVVELPFGAYPGHCHGHYYFDEVHIREFRCAEESFRKGERKALVDYYSRYILEPHDTDGFIGQVPYSQLRYIRQIEKRDFSLLNGK</sequence>
<dbReference type="PANTHER" id="PTHR43293">
    <property type="entry name" value="ACETATE COA-TRANSFERASE YDIF"/>
    <property type="match status" value="1"/>
</dbReference>
<dbReference type="RefSeq" id="WP_304545486.1">
    <property type="nucleotide sequence ID" value="NZ_JARPTC010000031.1"/>
</dbReference>
<proteinExistence type="inferred from homology"/>
<protein>
    <submittedName>
        <fullName evidence="2">CoA-transferase</fullName>
        <ecNumber evidence="2">2.8.3.-</ecNumber>
    </submittedName>
</protein>
<dbReference type="InterPro" id="IPR004165">
    <property type="entry name" value="CoA_trans_fam_I"/>
</dbReference>
<dbReference type="AlphaFoldDB" id="A0AAW7ZIM6"/>
<dbReference type="PANTHER" id="PTHR43293:SF3">
    <property type="entry name" value="CHOLESTEROL RING-CLEAVING HYDROLASE IPDB SUBUNIT"/>
    <property type="match status" value="1"/>
</dbReference>
<reference evidence="2" key="1">
    <citation type="journal article" date="2023" name="J. Hazard. Mater.">
        <title>Anaerobic biodegradation of pyrene and benzo[a]pyrene by a new sulfate-reducing Desulforamulus aquiferis strain DSA.</title>
        <authorList>
            <person name="Zhang Z."/>
            <person name="Sun J."/>
            <person name="Gong X."/>
            <person name="Wang C."/>
            <person name="Wang H."/>
        </authorList>
    </citation>
    <scope>NUCLEOTIDE SEQUENCE</scope>
    <source>
        <strain evidence="2">DSA</strain>
    </source>
</reference>
<dbReference type="Pfam" id="PF01144">
    <property type="entry name" value="CoA_trans"/>
    <property type="match status" value="1"/>
</dbReference>
<dbReference type="EC" id="2.8.3.-" evidence="2"/>
<gene>
    <name evidence="2" type="ORF">P6N53_17590</name>
</gene>
<dbReference type="InterPro" id="IPR037171">
    <property type="entry name" value="NagB/RpiA_transferase-like"/>
</dbReference>
<accession>A0AAW7ZIM6</accession>
<name>A0AAW7ZIM6_9FIRM</name>
<keyword evidence="2" id="KW-0808">Transferase</keyword>
<evidence type="ECO:0000313" key="2">
    <source>
        <dbReference type="EMBL" id="MDO7789026.1"/>
    </source>
</evidence>
<evidence type="ECO:0000256" key="1">
    <source>
        <dbReference type="ARBA" id="ARBA00007047"/>
    </source>
</evidence>
<dbReference type="GO" id="GO:0008410">
    <property type="term" value="F:CoA-transferase activity"/>
    <property type="evidence" value="ECO:0007669"/>
    <property type="project" value="InterPro"/>
</dbReference>
<dbReference type="SUPFAM" id="SSF100950">
    <property type="entry name" value="NagB/RpiA/CoA transferase-like"/>
    <property type="match status" value="1"/>
</dbReference>
<dbReference type="Proteomes" id="UP001172911">
    <property type="component" value="Unassembled WGS sequence"/>
</dbReference>
<reference evidence="2" key="2">
    <citation type="submission" date="2023-03" db="EMBL/GenBank/DDBJ databases">
        <authorList>
            <person name="Zhang Z."/>
        </authorList>
    </citation>
    <scope>NUCLEOTIDE SEQUENCE</scope>
    <source>
        <strain evidence="2">DSA</strain>
    </source>
</reference>
<organism evidence="2 3">
    <name type="scientific">Desulforamulus aquiferis</name>
    <dbReference type="NCBI Taxonomy" id="1397668"/>
    <lineage>
        <taxon>Bacteria</taxon>
        <taxon>Bacillati</taxon>
        <taxon>Bacillota</taxon>
        <taxon>Clostridia</taxon>
        <taxon>Eubacteriales</taxon>
        <taxon>Peptococcaceae</taxon>
        <taxon>Desulforamulus</taxon>
    </lineage>
</organism>
<dbReference type="Gene3D" id="3.40.1080.10">
    <property type="entry name" value="Glutaconate Coenzyme A-transferase"/>
    <property type="match status" value="1"/>
</dbReference>
<evidence type="ECO:0000313" key="3">
    <source>
        <dbReference type="Proteomes" id="UP001172911"/>
    </source>
</evidence>
<dbReference type="SMART" id="SM00882">
    <property type="entry name" value="CoA_trans"/>
    <property type="match status" value="1"/>
</dbReference>
<dbReference type="EMBL" id="JARPTC010000031">
    <property type="protein sequence ID" value="MDO7789026.1"/>
    <property type="molecule type" value="Genomic_DNA"/>
</dbReference>